<evidence type="ECO:0000256" key="1">
    <source>
        <dbReference type="SAM" id="MobiDB-lite"/>
    </source>
</evidence>
<feature type="compositionally biased region" description="Basic and acidic residues" evidence="1">
    <location>
        <begin position="1"/>
        <end position="24"/>
    </location>
</feature>
<dbReference type="EMBL" id="ML995816">
    <property type="protein sequence ID" value="KAF2772160.1"/>
    <property type="molecule type" value="Genomic_DNA"/>
</dbReference>
<feature type="compositionally biased region" description="Polar residues" evidence="1">
    <location>
        <begin position="241"/>
        <end position="253"/>
    </location>
</feature>
<feature type="compositionally biased region" description="Acidic residues" evidence="1">
    <location>
        <begin position="171"/>
        <end position="183"/>
    </location>
</feature>
<sequence>MGSNSSKDDGQKGRSKKTDDHREGQQATIEEQEAAEEKKRRAAVTEARRAAKETKKTERKDKRKRRQARKKAEREAADARRVGGGDGAPGGEPDDDGSGDDSAVSEGDRAQSSHGHGSGPGSATGAEPDAGNCGDHSADNVDDRATSSHGDDQESESSSVEDDPVAMTLLELDEGEETMDDIEPASRNQQAEGDSDHAGADPSDSATPECYATGDEAMAGELQQEEYDAATPFHEGHEASITHSPSTSVIRTSYDSDHAESGGTAQESASMSTAADTDDASRTDTAIGNDMTGTQAIRNLTTAIDGLRSTIVEHPAQQRPVQPVSRPTDPALLGAIADLSTNVSRLSDRFGQCHNRSTQPPEPEPEPRPSNPTRRSPSSAEDDKFWTENSNDARNTIFAPVPSSARRTAGNNNPAQQTSSPYPPHDWRAISMPLATSPSTQALAQPRKFTDPSLTPIGSERAGGRLPGFMGNVNNMTATRDEKQARPTTHAEADSGVADPLQGLGIGLLQSPQLNRTARVDRAAQGYAAVRRTPRIERLGFTEREWQRRSRDAIAGGVAEASTVRSGGADRGAGSADQEESVGPHGERVQDEESG</sequence>
<feature type="region of interest" description="Disordered" evidence="1">
    <location>
        <begin position="545"/>
        <end position="595"/>
    </location>
</feature>
<feature type="compositionally biased region" description="Polar residues" evidence="1">
    <location>
        <begin position="405"/>
        <end position="420"/>
    </location>
</feature>
<protein>
    <submittedName>
        <fullName evidence="2">Uncharacterized protein</fullName>
    </submittedName>
</protein>
<dbReference type="Proteomes" id="UP000799436">
    <property type="component" value="Unassembled WGS sequence"/>
</dbReference>
<feature type="compositionally biased region" description="Basic and acidic residues" evidence="1">
    <location>
        <begin position="136"/>
        <end position="152"/>
    </location>
</feature>
<gene>
    <name evidence="2" type="ORF">EJ03DRAFT_348965</name>
</gene>
<accession>A0A6G1LHR5</accession>
<organism evidence="2 3">
    <name type="scientific">Teratosphaeria nubilosa</name>
    <dbReference type="NCBI Taxonomy" id="161662"/>
    <lineage>
        <taxon>Eukaryota</taxon>
        <taxon>Fungi</taxon>
        <taxon>Dikarya</taxon>
        <taxon>Ascomycota</taxon>
        <taxon>Pezizomycotina</taxon>
        <taxon>Dothideomycetes</taxon>
        <taxon>Dothideomycetidae</taxon>
        <taxon>Mycosphaerellales</taxon>
        <taxon>Teratosphaeriaceae</taxon>
        <taxon>Teratosphaeria</taxon>
    </lineage>
</organism>
<feature type="region of interest" description="Disordered" evidence="1">
    <location>
        <begin position="449"/>
        <end position="468"/>
    </location>
</feature>
<feature type="compositionally biased region" description="Basic and acidic residues" evidence="1">
    <location>
        <begin position="70"/>
        <end position="83"/>
    </location>
</feature>
<reference evidence="2" key="1">
    <citation type="journal article" date="2020" name="Stud. Mycol.">
        <title>101 Dothideomycetes genomes: a test case for predicting lifestyles and emergence of pathogens.</title>
        <authorList>
            <person name="Haridas S."/>
            <person name="Albert R."/>
            <person name="Binder M."/>
            <person name="Bloem J."/>
            <person name="Labutti K."/>
            <person name="Salamov A."/>
            <person name="Andreopoulos B."/>
            <person name="Baker S."/>
            <person name="Barry K."/>
            <person name="Bills G."/>
            <person name="Bluhm B."/>
            <person name="Cannon C."/>
            <person name="Castanera R."/>
            <person name="Culley D."/>
            <person name="Daum C."/>
            <person name="Ezra D."/>
            <person name="Gonzalez J."/>
            <person name="Henrissat B."/>
            <person name="Kuo A."/>
            <person name="Liang C."/>
            <person name="Lipzen A."/>
            <person name="Lutzoni F."/>
            <person name="Magnuson J."/>
            <person name="Mondo S."/>
            <person name="Nolan M."/>
            <person name="Ohm R."/>
            <person name="Pangilinan J."/>
            <person name="Park H.-J."/>
            <person name="Ramirez L."/>
            <person name="Alfaro M."/>
            <person name="Sun H."/>
            <person name="Tritt A."/>
            <person name="Yoshinaga Y."/>
            <person name="Zwiers L.-H."/>
            <person name="Turgeon B."/>
            <person name="Goodwin S."/>
            <person name="Spatafora J."/>
            <person name="Crous P."/>
            <person name="Grigoriev I."/>
        </authorList>
    </citation>
    <scope>NUCLEOTIDE SEQUENCE</scope>
    <source>
        <strain evidence="2">CBS 116005</strain>
    </source>
</reference>
<proteinExistence type="predicted"/>
<dbReference type="OrthoDB" id="10465748at2759"/>
<feature type="compositionally biased region" description="Acidic residues" evidence="1">
    <location>
        <begin position="153"/>
        <end position="164"/>
    </location>
</feature>
<dbReference type="AlphaFoldDB" id="A0A6G1LHR5"/>
<keyword evidence="3" id="KW-1185">Reference proteome</keyword>
<name>A0A6G1LHR5_9PEZI</name>
<feature type="compositionally biased region" description="Basic and acidic residues" evidence="1">
    <location>
        <begin position="585"/>
        <end position="595"/>
    </location>
</feature>
<feature type="region of interest" description="Disordered" evidence="1">
    <location>
        <begin position="1"/>
        <end position="294"/>
    </location>
</feature>
<feature type="compositionally biased region" description="Basic and acidic residues" evidence="1">
    <location>
        <begin position="46"/>
        <end position="60"/>
    </location>
</feature>
<evidence type="ECO:0000313" key="3">
    <source>
        <dbReference type="Proteomes" id="UP000799436"/>
    </source>
</evidence>
<feature type="region of interest" description="Disordered" evidence="1">
    <location>
        <begin position="351"/>
        <end position="430"/>
    </location>
</feature>
<evidence type="ECO:0000313" key="2">
    <source>
        <dbReference type="EMBL" id="KAF2772160.1"/>
    </source>
</evidence>